<protein>
    <recommendedName>
        <fullName evidence="3">Isochorismatase-like domain-containing protein</fullName>
    </recommendedName>
</protein>
<keyword evidence="5" id="KW-1185">Reference proteome</keyword>
<dbReference type="Proteomes" id="UP001150941">
    <property type="component" value="Unassembled WGS sequence"/>
</dbReference>
<dbReference type="Gene3D" id="3.40.50.850">
    <property type="entry name" value="Isochorismatase-like"/>
    <property type="match status" value="1"/>
</dbReference>
<dbReference type="OrthoDB" id="1739143at2759"/>
<dbReference type="AlphaFoldDB" id="A0A9W9NPP2"/>
<evidence type="ECO:0000256" key="2">
    <source>
        <dbReference type="ARBA" id="ARBA00022801"/>
    </source>
</evidence>
<dbReference type="GeneID" id="83204963"/>
<organism evidence="4 5">
    <name type="scientific">Penicillium chermesinum</name>
    <dbReference type="NCBI Taxonomy" id="63820"/>
    <lineage>
        <taxon>Eukaryota</taxon>
        <taxon>Fungi</taxon>
        <taxon>Dikarya</taxon>
        <taxon>Ascomycota</taxon>
        <taxon>Pezizomycotina</taxon>
        <taxon>Eurotiomycetes</taxon>
        <taxon>Eurotiomycetidae</taxon>
        <taxon>Eurotiales</taxon>
        <taxon>Aspergillaceae</taxon>
        <taxon>Penicillium</taxon>
    </lineage>
</organism>
<dbReference type="RefSeq" id="XP_058328005.1">
    <property type="nucleotide sequence ID" value="XM_058477660.1"/>
</dbReference>
<sequence>MDPRPLTIFSTLALSIGQPELEAHKPFSDLIAPLGTFEMGSPEVQIDSRFAVDKKDVIVCKTRWSATMGNSLEQILRANKIDTVIISGLSLSGVVMSTVYRLFDLDFRVFVITDNVIELPVGQTAGFSKVICEMLLPKMNLKAISLDEALWALELAKTR</sequence>
<dbReference type="EMBL" id="JAPQKS010000006">
    <property type="protein sequence ID" value="KAJ5223822.1"/>
    <property type="molecule type" value="Genomic_DNA"/>
</dbReference>
<reference evidence="4" key="1">
    <citation type="submission" date="2022-11" db="EMBL/GenBank/DDBJ databases">
        <authorList>
            <person name="Petersen C."/>
        </authorList>
    </citation>
    <scope>NUCLEOTIDE SEQUENCE</scope>
    <source>
        <strain evidence="4">IBT 19713</strain>
    </source>
</reference>
<dbReference type="PANTHER" id="PTHR43540">
    <property type="entry name" value="PEROXYUREIDOACRYLATE/UREIDOACRYLATE AMIDOHYDROLASE-RELATED"/>
    <property type="match status" value="1"/>
</dbReference>
<dbReference type="InterPro" id="IPR000868">
    <property type="entry name" value="Isochorismatase-like_dom"/>
</dbReference>
<evidence type="ECO:0000313" key="4">
    <source>
        <dbReference type="EMBL" id="KAJ5223822.1"/>
    </source>
</evidence>
<evidence type="ECO:0000313" key="5">
    <source>
        <dbReference type="Proteomes" id="UP001150941"/>
    </source>
</evidence>
<dbReference type="InterPro" id="IPR050272">
    <property type="entry name" value="Isochorismatase-like_hydrls"/>
</dbReference>
<comment type="caution">
    <text evidence="4">The sequence shown here is derived from an EMBL/GenBank/DDBJ whole genome shotgun (WGS) entry which is preliminary data.</text>
</comment>
<reference evidence="4" key="2">
    <citation type="journal article" date="2023" name="IMA Fungus">
        <title>Comparative genomic study of the Penicillium genus elucidates a diverse pangenome and 15 lateral gene transfer events.</title>
        <authorList>
            <person name="Petersen C."/>
            <person name="Sorensen T."/>
            <person name="Nielsen M.R."/>
            <person name="Sondergaard T.E."/>
            <person name="Sorensen J.L."/>
            <person name="Fitzpatrick D.A."/>
            <person name="Frisvad J.C."/>
            <person name="Nielsen K.L."/>
        </authorList>
    </citation>
    <scope>NUCLEOTIDE SEQUENCE</scope>
    <source>
        <strain evidence="4">IBT 19713</strain>
    </source>
</reference>
<feature type="domain" description="Isochorismatase-like" evidence="3">
    <location>
        <begin position="23"/>
        <end position="119"/>
    </location>
</feature>
<dbReference type="Pfam" id="PF00857">
    <property type="entry name" value="Isochorismatase"/>
    <property type="match status" value="1"/>
</dbReference>
<dbReference type="InterPro" id="IPR036380">
    <property type="entry name" value="Isochorismatase-like_sf"/>
</dbReference>
<keyword evidence="2" id="KW-0378">Hydrolase</keyword>
<comment type="similarity">
    <text evidence="1">Belongs to the isochorismatase family.</text>
</comment>
<accession>A0A9W9NPP2</accession>
<dbReference type="SUPFAM" id="SSF52499">
    <property type="entry name" value="Isochorismatase-like hydrolases"/>
    <property type="match status" value="1"/>
</dbReference>
<proteinExistence type="inferred from homology"/>
<dbReference type="GO" id="GO:0016787">
    <property type="term" value="F:hydrolase activity"/>
    <property type="evidence" value="ECO:0007669"/>
    <property type="project" value="UniProtKB-KW"/>
</dbReference>
<name>A0A9W9NPP2_9EURO</name>
<gene>
    <name evidence="4" type="ORF">N7468_008364</name>
</gene>
<evidence type="ECO:0000256" key="1">
    <source>
        <dbReference type="ARBA" id="ARBA00006336"/>
    </source>
</evidence>
<evidence type="ECO:0000259" key="3">
    <source>
        <dbReference type="Pfam" id="PF00857"/>
    </source>
</evidence>
<dbReference type="PANTHER" id="PTHR43540:SF1">
    <property type="entry name" value="ISOCHORISMATASE HYDROLASE"/>
    <property type="match status" value="1"/>
</dbReference>